<reference evidence="2 3" key="1">
    <citation type="submission" date="2021-06" db="EMBL/GenBank/DDBJ databases">
        <authorList>
            <person name="Palmer J.M."/>
        </authorList>
    </citation>
    <scope>NUCLEOTIDE SEQUENCE [LARGE SCALE GENOMIC DNA]</scope>
    <source>
        <strain evidence="2 3">GA_2019</strain>
        <tissue evidence="2">Muscle</tissue>
    </source>
</reference>
<evidence type="ECO:0000313" key="3">
    <source>
        <dbReference type="Proteomes" id="UP001476798"/>
    </source>
</evidence>
<proteinExistence type="predicted"/>
<sequence length="173" mass="18722">GAVEAQRGVLIFCDDPSVQKAVTSALHKFNDRLTTGYKLALFQILSASKVPLLASVSKFNTISNSTHLFTLHRVGHATRQIRRRPPGWSPLRNLVPAPSPAPAKEESSEEDTTSSKPSASPSVNNHPFHCPSNPWKQFKRVQPQMPAAPTDAKAVPSPKPLVEGALSDTDLLS</sequence>
<organism evidence="2 3">
    <name type="scientific">Goodea atripinnis</name>
    <dbReference type="NCBI Taxonomy" id="208336"/>
    <lineage>
        <taxon>Eukaryota</taxon>
        <taxon>Metazoa</taxon>
        <taxon>Chordata</taxon>
        <taxon>Craniata</taxon>
        <taxon>Vertebrata</taxon>
        <taxon>Euteleostomi</taxon>
        <taxon>Actinopterygii</taxon>
        <taxon>Neopterygii</taxon>
        <taxon>Teleostei</taxon>
        <taxon>Neoteleostei</taxon>
        <taxon>Acanthomorphata</taxon>
        <taxon>Ovalentaria</taxon>
        <taxon>Atherinomorphae</taxon>
        <taxon>Cyprinodontiformes</taxon>
        <taxon>Goodeidae</taxon>
        <taxon>Goodea</taxon>
    </lineage>
</organism>
<name>A0ABV0MI89_9TELE</name>
<dbReference type="Proteomes" id="UP001476798">
    <property type="component" value="Unassembled WGS sequence"/>
</dbReference>
<dbReference type="EMBL" id="JAHRIO010001221">
    <property type="protein sequence ID" value="MEQ2158809.1"/>
    <property type="molecule type" value="Genomic_DNA"/>
</dbReference>
<evidence type="ECO:0000256" key="1">
    <source>
        <dbReference type="SAM" id="MobiDB-lite"/>
    </source>
</evidence>
<accession>A0ABV0MI89</accession>
<protein>
    <submittedName>
        <fullName evidence="2">Uncharacterized protein</fullName>
    </submittedName>
</protein>
<dbReference type="InterPro" id="IPR046350">
    <property type="entry name" value="Cystatin_sf"/>
</dbReference>
<evidence type="ECO:0000313" key="2">
    <source>
        <dbReference type="EMBL" id="MEQ2158809.1"/>
    </source>
</evidence>
<dbReference type="SUPFAM" id="SSF54403">
    <property type="entry name" value="Cystatin/monellin"/>
    <property type="match status" value="1"/>
</dbReference>
<comment type="caution">
    <text evidence="2">The sequence shown here is derived from an EMBL/GenBank/DDBJ whole genome shotgun (WGS) entry which is preliminary data.</text>
</comment>
<keyword evidence="3" id="KW-1185">Reference proteome</keyword>
<feature type="region of interest" description="Disordered" evidence="1">
    <location>
        <begin position="82"/>
        <end position="173"/>
    </location>
</feature>
<gene>
    <name evidence="2" type="ORF">GOODEAATRI_016093</name>
</gene>
<feature type="non-terminal residue" evidence="2">
    <location>
        <position position="1"/>
    </location>
</feature>
<feature type="compositionally biased region" description="Polar residues" evidence="1">
    <location>
        <begin position="116"/>
        <end position="125"/>
    </location>
</feature>